<comment type="catalytic activity">
    <reaction evidence="12 13">
        <text>L-threonine + hydrogencarbonate + ATP = L-threonylcarbamoyladenylate + diphosphate + H2O</text>
        <dbReference type="Rhea" id="RHEA:36407"/>
        <dbReference type="ChEBI" id="CHEBI:15377"/>
        <dbReference type="ChEBI" id="CHEBI:17544"/>
        <dbReference type="ChEBI" id="CHEBI:30616"/>
        <dbReference type="ChEBI" id="CHEBI:33019"/>
        <dbReference type="ChEBI" id="CHEBI:57926"/>
        <dbReference type="ChEBI" id="CHEBI:73682"/>
        <dbReference type="EC" id="2.7.7.87"/>
    </reaction>
</comment>
<dbReference type="SUPFAM" id="SSF55821">
    <property type="entry name" value="YrdC/RibB"/>
    <property type="match status" value="1"/>
</dbReference>
<feature type="binding site" evidence="14">
    <location>
        <position position="141"/>
    </location>
    <ligand>
        <name>ATP</name>
        <dbReference type="ChEBI" id="CHEBI:30616"/>
    </ligand>
</feature>
<keyword evidence="10 13" id="KW-0067">ATP-binding</keyword>
<evidence type="ECO:0000259" key="15">
    <source>
        <dbReference type="PROSITE" id="PS51163"/>
    </source>
</evidence>
<dbReference type="InterPro" id="IPR017945">
    <property type="entry name" value="DHBP_synth_RibB-like_a/b_dom"/>
</dbReference>
<dbReference type="InterPro" id="IPR010923">
    <property type="entry name" value="T(6)A37_SUA5"/>
</dbReference>
<comment type="function">
    <text evidence="13">Required for the formation of a threonylcarbamoyl group on adenosine at position 37 (t(6)A37) in tRNAs that read codons beginning with adenine.</text>
</comment>
<dbReference type="InterPro" id="IPR005145">
    <property type="entry name" value="Sua5_C"/>
</dbReference>
<dbReference type="GO" id="GO:0061710">
    <property type="term" value="F:L-threonylcarbamoyladenylate synthase"/>
    <property type="evidence" value="ECO:0007669"/>
    <property type="project" value="UniProtKB-EC"/>
</dbReference>
<feature type="binding site" evidence="14">
    <location>
        <position position="91"/>
    </location>
    <ligand>
        <name>L-threonine</name>
        <dbReference type="ChEBI" id="CHEBI:57926"/>
    </ligand>
</feature>
<dbReference type="PANTHER" id="PTHR17490:SF16">
    <property type="entry name" value="THREONYLCARBAMOYL-AMP SYNTHASE"/>
    <property type="match status" value="1"/>
</dbReference>
<dbReference type="Pfam" id="PF03481">
    <property type="entry name" value="Sua5_C"/>
    <property type="match status" value="1"/>
</dbReference>
<feature type="binding site" evidence="14">
    <location>
        <position position="82"/>
    </location>
    <ligand>
        <name>ATP</name>
        <dbReference type="ChEBI" id="CHEBI:30616"/>
    </ligand>
</feature>
<feature type="binding site" evidence="14">
    <location>
        <position position="219"/>
    </location>
    <ligand>
        <name>ATP</name>
        <dbReference type="ChEBI" id="CHEBI:30616"/>
    </ligand>
</feature>
<reference evidence="16 17" key="1">
    <citation type="journal article" date="2009" name="Stand. Genomic Sci.">
        <title>Complete genome sequence of Dyadobacter fermentans type strain (NS114).</title>
        <authorList>
            <person name="Lang E."/>
            <person name="Lapidus A."/>
            <person name="Chertkov O."/>
            <person name="Brettin T."/>
            <person name="Detter J.C."/>
            <person name="Han C."/>
            <person name="Copeland A."/>
            <person name="Glavina Del Rio T."/>
            <person name="Nolan M."/>
            <person name="Chen F."/>
            <person name="Lucas S."/>
            <person name="Tice H."/>
            <person name="Cheng J.F."/>
            <person name="Land M."/>
            <person name="Hauser L."/>
            <person name="Chang Y.J."/>
            <person name="Jeffries C.D."/>
            <person name="Kopitz M."/>
            <person name="Bruce D."/>
            <person name="Goodwin L."/>
            <person name="Pitluck S."/>
            <person name="Ovchinnikova G."/>
            <person name="Pati A."/>
            <person name="Ivanova N."/>
            <person name="Mavrommatis K."/>
            <person name="Chen A."/>
            <person name="Palaniappan K."/>
            <person name="Chain P."/>
            <person name="Bristow J."/>
            <person name="Eisen J.A."/>
            <person name="Markowitz V."/>
            <person name="Hugenholtz P."/>
            <person name="Goker M."/>
            <person name="Rohde M."/>
            <person name="Kyrpides N.C."/>
            <person name="Klenk H.P."/>
        </authorList>
    </citation>
    <scope>NUCLEOTIDE SEQUENCE [LARGE SCALE GENOMIC DNA]</scope>
    <source>
        <strain evidence="17">ATCC 700827 / DSM 18053 / CIP 107007 / KCTC 52180 / NS114</strain>
    </source>
</reference>
<comment type="similarity">
    <text evidence="2 13">Belongs to the SUA5 family.</text>
</comment>
<evidence type="ECO:0000313" key="17">
    <source>
        <dbReference type="Proteomes" id="UP000002011"/>
    </source>
</evidence>
<evidence type="ECO:0000256" key="5">
    <source>
        <dbReference type="ARBA" id="ARBA00022490"/>
    </source>
</evidence>
<dbReference type="STRING" id="471854.Dfer_0231"/>
<evidence type="ECO:0000256" key="12">
    <source>
        <dbReference type="ARBA" id="ARBA00048366"/>
    </source>
</evidence>
<accession>C6VX29</accession>
<dbReference type="PANTHER" id="PTHR17490">
    <property type="entry name" value="SUA5"/>
    <property type="match status" value="1"/>
</dbReference>
<dbReference type="EC" id="2.7.7.87" evidence="3 13"/>
<feature type="domain" description="YrdC-like" evidence="15">
    <location>
        <begin position="37"/>
        <end position="223"/>
    </location>
</feature>
<evidence type="ECO:0000256" key="10">
    <source>
        <dbReference type="ARBA" id="ARBA00022840"/>
    </source>
</evidence>
<gene>
    <name evidence="16" type="ordered locus">Dfer_0231</name>
</gene>
<proteinExistence type="inferred from homology"/>
<evidence type="ECO:0000313" key="16">
    <source>
        <dbReference type="EMBL" id="ACT91502.1"/>
    </source>
</evidence>
<evidence type="ECO:0000256" key="2">
    <source>
        <dbReference type="ARBA" id="ARBA00007663"/>
    </source>
</evidence>
<feature type="binding site" evidence="14">
    <location>
        <position position="255"/>
    </location>
    <ligand>
        <name>ATP</name>
        <dbReference type="ChEBI" id="CHEBI:30616"/>
    </ligand>
</feature>
<dbReference type="Proteomes" id="UP000002011">
    <property type="component" value="Chromosome"/>
</dbReference>
<dbReference type="NCBIfam" id="TIGR00057">
    <property type="entry name" value="L-threonylcarbamoyladenylate synthase"/>
    <property type="match status" value="1"/>
</dbReference>
<keyword evidence="9 13" id="KW-0547">Nucleotide-binding</keyword>
<evidence type="ECO:0000256" key="6">
    <source>
        <dbReference type="ARBA" id="ARBA00022679"/>
    </source>
</evidence>
<dbReference type="GO" id="GO:0005737">
    <property type="term" value="C:cytoplasm"/>
    <property type="evidence" value="ECO:0007669"/>
    <property type="project" value="UniProtKB-SubCell"/>
</dbReference>
<dbReference type="GO" id="GO:0000049">
    <property type="term" value="F:tRNA binding"/>
    <property type="evidence" value="ECO:0007669"/>
    <property type="project" value="TreeGrafter"/>
</dbReference>
<feature type="binding site" evidence="14">
    <location>
        <position position="167"/>
    </location>
    <ligand>
        <name>ATP</name>
        <dbReference type="ChEBI" id="CHEBI:30616"/>
    </ligand>
</feature>
<dbReference type="AlphaFoldDB" id="C6VX29"/>
<dbReference type="Gene3D" id="3.40.50.11030">
    <property type="entry name" value="Threonylcarbamoyl-AMP synthase, C-terminal domain"/>
    <property type="match status" value="1"/>
</dbReference>
<dbReference type="PROSITE" id="PS51163">
    <property type="entry name" value="YRDC"/>
    <property type="match status" value="1"/>
</dbReference>
<dbReference type="GO" id="GO:0005524">
    <property type="term" value="F:ATP binding"/>
    <property type="evidence" value="ECO:0007669"/>
    <property type="project" value="UniProtKB-UniRule"/>
</dbReference>
<dbReference type="InterPro" id="IPR038385">
    <property type="entry name" value="Sua5/YwlC_C"/>
</dbReference>
<dbReference type="GO" id="GO:0003725">
    <property type="term" value="F:double-stranded RNA binding"/>
    <property type="evidence" value="ECO:0007669"/>
    <property type="project" value="UniProtKB-UniRule"/>
</dbReference>
<sequence>MHSGLFKNNLNANTRICSASPYFCVLKQQNNILAVTGSDLSVAKEFLIKGELVAIPTETVYGLAGNALNEKAVLSIFEVKNRPAFDPLIIHTDSLKKVAIYVSDVPEKARILAEKLWPGPLTLLLPKKDIVPDLVTSGLDTVAVRIPDHALTRELLAQLSFPLAAPSANPFGYISPTKPAHVEQQLGDRIPYILDGGECEVGIESTIVGFENDETIVYRLGGLDINEIESLIGPVALMPHSTSDPKAPGMLKSHYAPRKPLHLYRRDAITPGDAGTGYLLFDRYLDGVDRRYQRLLSPGHDLKEAAHNLFAYLRELDGLPVSEIKAELVPASGLGLAINDRLQRASVPA</sequence>
<evidence type="ECO:0000256" key="9">
    <source>
        <dbReference type="ARBA" id="ARBA00022741"/>
    </source>
</evidence>
<dbReference type="GO" id="GO:0006450">
    <property type="term" value="P:regulation of translational fidelity"/>
    <property type="evidence" value="ECO:0007669"/>
    <property type="project" value="TreeGrafter"/>
</dbReference>
<evidence type="ECO:0000256" key="14">
    <source>
        <dbReference type="PIRSR" id="PIRSR004930-1"/>
    </source>
</evidence>
<feature type="binding site" evidence="14">
    <location>
        <position position="205"/>
    </location>
    <ligand>
        <name>L-threonine</name>
        <dbReference type="ChEBI" id="CHEBI:57926"/>
    </ligand>
</feature>
<keyword evidence="17" id="KW-1185">Reference proteome</keyword>
<dbReference type="InterPro" id="IPR050156">
    <property type="entry name" value="TC-AMP_synthase_SUA5"/>
</dbReference>
<name>C6VX29_DYAFD</name>
<dbReference type="eggNOG" id="COG0009">
    <property type="taxonomic scope" value="Bacteria"/>
</dbReference>
<feature type="binding site" evidence="14">
    <location>
        <position position="59"/>
    </location>
    <ligand>
        <name>ATP</name>
        <dbReference type="ChEBI" id="CHEBI:30616"/>
    </ligand>
</feature>
<dbReference type="PIRSF" id="PIRSF004930">
    <property type="entry name" value="Tln_factor_SUA5"/>
    <property type="match status" value="1"/>
</dbReference>
<evidence type="ECO:0000256" key="4">
    <source>
        <dbReference type="ARBA" id="ARBA00015492"/>
    </source>
</evidence>
<evidence type="ECO:0000256" key="7">
    <source>
        <dbReference type="ARBA" id="ARBA00022694"/>
    </source>
</evidence>
<dbReference type="Gene3D" id="3.90.870.10">
    <property type="entry name" value="DHBP synthase"/>
    <property type="match status" value="1"/>
</dbReference>
<feature type="binding site" evidence="14">
    <location>
        <position position="145"/>
    </location>
    <ligand>
        <name>L-threonine</name>
        <dbReference type="ChEBI" id="CHEBI:57926"/>
    </ligand>
</feature>
<evidence type="ECO:0000256" key="13">
    <source>
        <dbReference type="PIRNR" id="PIRNR004930"/>
    </source>
</evidence>
<dbReference type="HOGENOM" id="CLU_031397_0_0_10"/>
<feature type="binding site" evidence="14">
    <location>
        <position position="175"/>
    </location>
    <ligand>
        <name>ATP</name>
        <dbReference type="ChEBI" id="CHEBI:30616"/>
    </ligand>
</feature>
<evidence type="ECO:0000256" key="3">
    <source>
        <dbReference type="ARBA" id="ARBA00012584"/>
    </source>
</evidence>
<dbReference type="EMBL" id="CP001619">
    <property type="protein sequence ID" value="ACT91502.1"/>
    <property type="molecule type" value="Genomic_DNA"/>
</dbReference>
<comment type="subcellular location">
    <subcellularLocation>
        <location evidence="1 13">Cytoplasm</location>
    </subcellularLocation>
</comment>
<evidence type="ECO:0000256" key="11">
    <source>
        <dbReference type="ARBA" id="ARBA00029774"/>
    </source>
</evidence>
<evidence type="ECO:0000256" key="1">
    <source>
        <dbReference type="ARBA" id="ARBA00004496"/>
    </source>
</evidence>
<keyword evidence="6 13" id="KW-0808">Transferase</keyword>
<protein>
    <recommendedName>
        <fullName evidence="4 13">Threonylcarbamoyl-AMP synthase</fullName>
        <shortName evidence="13">TC-AMP synthase</shortName>
        <ecNumber evidence="3 13">2.7.7.87</ecNumber>
    </recommendedName>
    <alternativeName>
        <fullName evidence="11 13">L-threonylcarbamoyladenylate synthase</fullName>
    </alternativeName>
</protein>
<dbReference type="FunFam" id="3.90.870.10:FF:000009">
    <property type="entry name" value="Threonylcarbamoyl-AMP synthase, putative"/>
    <property type="match status" value="1"/>
</dbReference>
<dbReference type="InterPro" id="IPR006070">
    <property type="entry name" value="Sua5-like_dom"/>
</dbReference>
<keyword evidence="7 13" id="KW-0819">tRNA processing</keyword>
<organism evidence="16 17">
    <name type="scientific">Dyadobacter fermentans (strain ATCC 700827 / DSM 18053 / CIP 107007 / KCTC 52180 / NS114)</name>
    <dbReference type="NCBI Taxonomy" id="471854"/>
    <lineage>
        <taxon>Bacteria</taxon>
        <taxon>Pseudomonadati</taxon>
        <taxon>Bacteroidota</taxon>
        <taxon>Cytophagia</taxon>
        <taxon>Cytophagales</taxon>
        <taxon>Spirosomataceae</taxon>
        <taxon>Dyadobacter</taxon>
    </lineage>
</organism>
<dbReference type="KEGG" id="dfe:Dfer_0231"/>
<feature type="binding site" evidence="14">
    <location>
        <position position="165"/>
    </location>
    <ligand>
        <name>L-threonine</name>
        <dbReference type="ChEBI" id="CHEBI:57926"/>
    </ligand>
</feature>
<keyword evidence="8 13" id="KW-0548">Nucleotidyltransferase</keyword>
<dbReference type="Pfam" id="PF01300">
    <property type="entry name" value="Sua5_yciO_yrdC"/>
    <property type="match status" value="1"/>
</dbReference>
<keyword evidence="5 13" id="KW-0963">Cytoplasm</keyword>
<evidence type="ECO:0000256" key="8">
    <source>
        <dbReference type="ARBA" id="ARBA00022695"/>
    </source>
</evidence>
<dbReference type="GO" id="GO:0008033">
    <property type="term" value="P:tRNA processing"/>
    <property type="evidence" value="ECO:0007669"/>
    <property type="project" value="UniProtKB-KW"/>
</dbReference>